<evidence type="ECO:0000313" key="3">
    <source>
        <dbReference type="Proteomes" id="UP001213000"/>
    </source>
</evidence>
<gene>
    <name evidence="2" type="ORF">NP233_g3931</name>
</gene>
<feature type="compositionally biased region" description="Pro residues" evidence="1">
    <location>
        <begin position="44"/>
        <end position="53"/>
    </location>
</feature>
<dbReference type="PANTHER" id="PTHR24216">
    <property type="entry name" value="PAXILLIN-RELATED"/>
    <property type="match status" value="1"/>
</dbReference>
<dbReference type="PANTHER" id="PTHR24216:SF65">
    <property type="entry name" value="PAXILLIN-LIKE PROTEIN 1"/>
    <property type="match status" value="1"/>
</dbReference>
<proteinExistence type="predicted"/>
<feature type="compositionally biased region" description="Polar residues" evidence="1">
    <location>
        <begin position="363"/>
        <end position="378"/>
    </location>
</feature>
<evidence type="ECO:0000256" key="1">
    <source>
        <dbReference type="SAM" id="MobiDB-lite"/>
    </source>
</evidence>
<dbReference type="Pfam" id="PF13650">
    <property type="entry name" value="Asp_protease_2"/>
    <property type="match status" value="1"/>
</dbReference>
<dbReference type="Proteomes" id="UP001213000">
    <property type="component" value="Unassembled WGS sequence"/>
</dbReference>
<dbReference type="Gene3D" id="2.40.70.10">
    <property type="entry name" value="Acid Proteases"/>
    <property type="match status" value="1"/>
</dbReference>
<feature type="compositionally biased region" description="Pro residues" evidence="1">
    <location>
        <begin position="538"/>
        <end position="551"/>
    </location>
</feature>
<evidence type="ECO:0000313" key="2">
    <source>
        <dbReference type="EMBL" id="KAJ3571154.1"/>
    </source>
</evidence>
<feature type="compositionally biased region" description="Polar residues" evidence="1">
    <location>
        <begin position="558"/>
        <end position="578"/>
    </location>
</feature>
<feature type="compositionally biased region" description="Pro residues" evidence="1">
    <location>
        <begin position="61"/>
        <end position="70"/>
    </location>
</feature>
<accession>A0AAD5YW09</accession>
<dbReference type="AlphaFoldDB" id="A0AAD5YW09"/>
<dbReference type="SUPFAM" id="SSF50630">
    <property type="entry name" value="Acid proteases"/>
    <property type="match status" value="1"/>
</dbReference>
<organism evidence="2 3">
    <name type="scientific">Leucocoprinus birnbaumii</name>
    <dbReference type="NCBI Taxonomy" id="56174"/>
    <lineage>
        <taxon>Eukaryota</taxon>
        <taxon>Fungi</taxon>
        <taxon>Dikarya</taxon>
        <taxon>Basidiomycota</taxon>
        <taxon>Agaricomycotina</taxon>
        <taxon>Agaricomycetes</taxon>
        <taxon>Agaricomycetidae</taxon>
        <taxon>Agaricales</taxon>
        <taxon>Agaricineae</taxon>
        <taxon>Agaricaceae</taxon>
        <taxon>Leucocoprinus</taxon>
    </lineage>
</organism>
<protein>
    <recommendedName>
        <fullName evidence="4">CCHC-type domain-containing protein</fullName>
    </recommendedName>
</protein>
<feature type="region of interest" description="Disordered" evidence="1">
    <location>
        <begin position="361"/>
        <end position="383"/>
    </location>
</feature>
<reference evidence="2" key="1">
    <citation type="submission" date="2022-07" db="EMBL/GenBank/DDBJ databases">
        <title>Genome Sequence of Leucocoprinus birnbaumii.</title>
        <authorList>
            <person name="Buettner E."/>
        </authorList>
    </citation>
    <scope>NUCLEOTIDE SEQUENCE</scope>
    <source>
        <strain evidence="2">VT141</strain>
    </source>
</reference>
<dbReference type="EMBL" id="JANIEX010000199">
    <property type="protein sequence ID" value="KAJ3571154.1"/>
    <property type="molecule type" value="Genomic_DNA"/>
</dbReference>
<keyword evidence="3" id="KW-1185">Reference proteome</keyword>
<feature type="region of interest" description="Disordered" evidence="1">
    <location>
        <begin position="1"/>
        <end position="81"/>
    </location>
</feature>
<feature type="compositionally biased region" description="Polar residues" evidence="1">
    <location>
        <begin position="522"/>
        <end position="537"/>
    </location>
</feature>
<evidence type="ECO:0008006" key="4">
    <source>
        <dbReference type="Google" id="ProtNLM"/>
    </source>
</evidence>
<sequence>MASQENNHGLPGGHPDFLPPQDDAQNQQRPPSRHHTPNPFNPFQNPPAYPYPPQHRATHPLPVPPGPPQGPRLIPAHWGNQPQPIPAQQFRYPPFQMPQQPPQQIPAGFQNYPHTRHMPGRFDRSAPQFDGDPRSLRRFFDEIDLLARDCGLSQRDTITHTLRYLGTNNYDIWASQPSASGDDWLRFKADITALYPGAEESARYTVTDLENFVEISAASPMQDRLQFGDYYRKFVTITAYLTGRGVLSHRERNKYFMSGFHITFRQQLRNQLRMQNPLHPLDEPWDIHTVERAARFLLEGTSTGGILNSSISPSTHLPRPIHNSTIAPVIPVPRETFDMTSLEQFFTSDAFINRLAGRIAAPTHNNTQPSYSSPTRQNPSDRRENWACGFCSDPNHMFRACERLNEYLSRGLCRKNESGQLCMPDGTIITRQVAPGRNMKERIDNWHQQRTSQPSRVQANLLEVFPLQRSTENASTALPNPTTSSIPFPNDHVDEELRRLEAIVLATQKRQDELKKRKGISNKPQNAPQQSVQIPNRSQPPPTIPTSPPIPSTSKPSHNPNPSTPSAQDMSKSVSKPQYRNAAAIEDPKTIQDVAQRSLEGTITITTKELYAIAPEVRNHVRSQINPHRIPNTTSTLVSLQENNPSSDQNISEVLVNHIPHSSSPPLVVANPAESLRTIPLELDGKFTVEAILDEGSQIVALRRDLWEKLGSPVHCKDAIVMESANATTEPTLGLIRDLPVRIGTCTLYLQVQVIENAPYEMLLGRPFLTLTQACTHHYPNGHSHLTLIDPNTRESVTIPTQPRIRSSPTANEGF</sequence>
<feature type="region of interest" description="Disordered" evidence="1">
    <location>
        <begin position="512"/>
        <end position="587"/>
    </location>
</feature>
<name>A0AAD5YW09_9AGAR</name>
<comment type="caution">
    <text evidence="2">The sequence shown here is derived from an EMBL/GenBank/DDBJ whole genome shotgun (WGS) entry which is preliminary data.</text>
</comment>
<dbReference type="InterPro" id="IPR021109">
    <property type="entry name" value="Peptidase_aspartic_dom_sf"/>
</dbReference>
<dbReference type="CDD" id="cd00303">
    <property type="entry name" value="retropepsin_like"/>
    <property type="match status" value="1"/>
</dbReference>